<sequence>MWSERSKHFRKRLTSFLNISICFGSYHILFRNKGSERPVLLPVGLLKKSCLMYQKDRHSSLKRTQGMRGGSSPSLISKNRYLYHQKDKPINEMAAFFRSCPARRPKKPKAERLLYHFDKLTIGRETQTLMSAKAMPYSSFITRL</sequence>
<evidence type="ECO:0000256" key="1">
    <source>
        <dbReference type="SAM" id="Phobius"/>
    </source>
</evidence>
<keyword evidence="1" id="KW-1133">Transmembrane helix</keyword>
<proteinExistence type="predicted"/>
<name>A0A5M5PHK8_BACFG</name>
<evidence type="ECO:0000313" key="2">
    <source>
        <dbReference type="EMBL" id="KAA4750379.1"/>
    </source>
</evidence>
<organism evidence="2 3">
    <name type="scientific">Bacteroides fragilis</name>
    <dbReference type="NCBI Taxonomy" id="817"/>
    <lineage>
        <taxon>Bacteria</taxon>
        <taxon>Pseudomonadati</taxon>
        <taxon>Bacteroidota</taxon>
        <taxon>Bacteroidia</taxon>
        <taxon>Bacteroidales</taxon>
        <taxon>Bacteroidaceae</taxon>
        <taxon>Bacteroides</taxon>
    </lineage>
</organism>
<comment type="caution">
    <text evidence="2">The sequence shown here is derived from an EMBL/GenBank/DDBJ whole genome shotgun (WGS) entry which is preliminary data.</text>
</comment>
<protein>
    <submittedName>
        <fullName evidence="2">Uncharacterized protein</fullName>
    </submittedName>
</protein>
<dbReference type="Proteomes" id="UP000479773">
    <property type="component" value="Unassembled WGS sequence"/>
</dbReference>
<accession>A0A5M5PHK8</accession>
<gene>
    <name evidence="2" type="ORF">F3B44_16370</name>
</gene>
<keyword evidence="1" id="KW-0472">Membrane</keyword>
<reference evidence="2 3" key="1">
    <citation type="journal article" date="2019" name="Nat. Med.">
        <title>A library of human gut bacterial isolates paired with longitudinal multiomics data enables mechanistic microbiome research.</title>
        <authorList>
            <person name="Poyet M."/>
            <person name="Groussin M."/>
            <person name="Gibbons S.M."/>
            <person name="Avila-Pacheco J."/>
            <person name="Jiang X."/>
            <person name="Kearney S.M."/>
            <person name="Perrotta A.R."/>
            <person name="Berdy B."/>
            <person name="Zhao S."/>
            <person name="Lieberman T.D."/>
            <person name="Swanson P.K."/>
            <person name="Smith M."/>
            <person name="Roesemann S."/>
            <person name="Alexander J.E."/>
            <person name="Rich S.A."/>
            <person name="Livny J."/>
            <person name="Vlamakis H."/>
            <person name="Clish C."/>
            <person name="Bullock K."/>
            <person name="Deik A."/>
            <person name="Scott J."/>
            <person name="Pierce K.A."/>
            <person name="Xavier R.J."/>
            <person name="Alm E.J."/>
        </authorList>
    </citation>
    <scope>NUCLEOTIDE SEQUENCE [LARGE SCALE GENOMIC DNA]</scope>
    <source>
        <strain evidence="2 3">BIOML-A106</strain>
    </source>
</reference>
<dbReference type="EMBL" id="VWEQ01000015">
    <property type="protein sequence ID" value="KAA4750379.1"/>
    <property type="molecule type" value="Genomic_DNA"/>
</dbReference>
<keyword evidence="1" id="KW-0812">Transmembrane</keyword>
<feature type="transmembrane region" description="Helical" evidence="1">
    <location>
        <begin position="12"/>
        <end position="30"/>
    </location>
</feature>
<dbReference type="AlphaFoldDB" id="A0A5M5PHK8"/>
<evidence type="ECO:0000313" key="3">
    <source>
        <dbReference type="Proteomes" id="UP000479773"/>
    </source>
</evidence>